<organism evidence="3 4">
    <name type="scientific">Acanthaster planci</name>
    <name type="common">Crown-of-thorns starfish</name>
    <dbReference type="NCBI Taxonomy" id="133434"/>
    <lineage>
        <taxon>Eukaryota</taxon>
        <taxon>Metazoa</taxon>
        <taxon>Echinodermata</taxon>
        <taxon>Eleutherozoa</taxon>
        <taxon>Asterozoa</taxon>
        <taxon>Asteroidea</taxon>
        <taxon>Valvatacea</taxon>
        <taxon>Valvatida</taxon>
        <taxon>Acanthasteridae</taxon>
        <taxon>Acanthaster</taxon>
    </lineage>
</organism>
<protein>
    <submittedName>
        <fullName evidence="4">PiggyBac transposable element-derived protein 4-like</fullName>
    </submittedName>
</protein>
<evidence type="ECO:0000256" key="1">
    <source>
        <dbReference type="SAM" id="Phobius"/>
    </source>
</evidence>
<keyword evidence="1" id="KW-0472">Membrane</keyword>
<dbReference type="Proteomes" id="UP000694845">
    <property type="component" value="Unplaced"/>
</dbReference>
<dbReference type="InterPro" id="IPR029526">
    <property type="entry name" value="PGBD"/>
</dbReference>
<evidence type="ECO:0000313" key="4">
    <source>
        <dbReference type="RefSeq" id="XP_022109647.1"/>
    </source>
</evidence>
<proteinExistence type="predicted"/>
<dbReference type="GeneID" id="110989510"/>
<evidence type="ECO:0000313" key="3">
    <source>
        <dbReference type="Proteomes" id="UP000694845"/>
    </source>
</evidence>
<dbReference type="RefSeq" id="XP_022109647.1">
    <property type="nucleotide sequence ID" value="XM_022253955.1"/>
</dbReference>
<dbReference type="OrthoDB" id="9986773at2759"/>
<name>A0A8B7ZX22_ACAPL</name>
<keyword evidence="3" id="KW-1185">Reference proteome</keyword>
<reference evidence="4" key="1">
    <citation type="submission" date="2025-08" db="UniProtKB">
        <authorList>
            <consortium name="RefSeq"/>
        </authorList>
    </citation>
    <scope>IDENTIFICATION</scope>
</reference>
<dbReference type="AlphaFoldDB" id="A0A8B7ZX22"/>
<dbReference type="PANTHER" id="PTHR46599">
    <property type="entry name" value="PIGGYBAC TRANSPOSABLE ELEMENT-DERIVED PROTEIN 4"/>
    <property type="match status" value="1"/>
</dbReference>
<dbReference type="Pfam" id="PF13843">
    <property type="entry name" value="DDE_Tnp_1_7"/>
    <property type="match status" value="1"/>
</dbReference>
<evidence type="ECO:0000259" key="2">
    <source>
        <dbReference type="Pfam" id="PF13843"/>
    </source>
</evidence>
<sequence length="173" mass="20154">MADIHGTGKQGRTGQEKQKPTCVIEYNALMGGVDKSHQLAANHRATRKSLKWYKKLFFYLLDLMLVNSYAVYLAVGHRLPFLDYRLSLVRELLFDKPLPEYRPQYDTPPVTNSRFDGRHFPVDFERTSYGNFRYRRCVFCASNGLRQKTHFERNTCHQPLCVAPCFKVLLSTN</sequence>
<accession>A0A8B7ZX22</accession>
<keyword evidence="1" id="KW-0812">Transmembrane</keyword>
<dbReference type="PANTHER" id="PTHR46599:SF3">
    <property type="entry name" value="PIGGYBAC TRANSPOSABLE ELEMENT-DERIVED PROTEIN 4"/>
    <property type="match status" value="1"/>
</dbReference>
<gene>
    <name evidence="4" type="primary">LOC110989510</name>
</gene>
<dbReference type="KEGG" id="aplc:110989510"/>
<keyword evidence="1" id="KW-1133">Transmembrane helix</keyword>
<dbReference type="OMA" id="RRESHYI"/>
<feature type="domain" description="PiggyBac transposable element-derived protein" evidence="2">
    <location>
        <begin position="9"/>
        <end position="69"/>
    </location>
</feature>
<feature type="transmembrane region" description="Helical" evidence="1">
    <location>
        <begin position="56"/>
        <end position="75"/>
    </location>
</feature>